<evidence type="ECO:0000259" key="4">
    <source>
        <dbReference type="Pfam" id="PF16113"/>
    </source>
</evidence>
<dbReference type="EC" id="3.1.2.4" evidence="2"/>
<evidence type="ECO:0000256" key="2">
    <source>
        <dbReference type="ARBA" id="ARBA00011915"/>
    </source>
</evidence>
<dbReference type="InterPro" id="IPR029045">
    <property type="entry name" value="ClpP/crotonase-like_dom_sf"/>
</dbReference>
<dbReference type="Pfam" id="PF16113">
    <property type="entry name" value="ECH_2"/>
    <property type="match status" value="1"/>
</dbReference>
<evidence type="ECO:0000256" key="3">
    <source>
        <dbReference type="ARBA" id="ARBA00022801"/>
    </source>
</evidence>
<comment type="caution">
    <text evidence="5">The sequence shown here is derived from an EMBL/GenBank/DDBJ whole genome shotgun (WGS) entry which is preliminary data.</text>
</comment>
<protein>
    <recommendedName>
        <fullName evidence="2">3-hydroxyisobutyryl-CoA hydrolase</fullName>
        <ecNumber evidence="2">3.1.2.4</ecNumber>
    </recommendedName>
</protein>
<comment type="catalytic activity">
    <reaction evidence="1">
        <text>3-hydroxy-2-methylpropanoyl-CoA + H2O = 3-hydroxy-2-methylpropanoate + CoA + H(+)</text>
        <dbReference type="Rhea" id="RHEA:20888"/>
        <dbReference type="ChEBI" id="CHEBI:11805"/>
        <dbReference type="ChEBI" id="CHEBI:15377"/>
        <dbReference type="ChEBI" id="CHEBI:15378"/>
        <dbReference type="ChEBI" id="CHEBI:57287"/>
        <dbReference type="ChEBI" id="CHEBI:57340"/>
        <dbReference type="EC" id="3.1.2.4"/>
    </reaction>
</comment>
<dbReference type="PANTHER" id="PTHR43176">
    <property type="entry name" value="3-HYDROXYISOBUTYRYL-COA HYDROLASE-RELATED"/>
    <property type="match status" value="1"/>
</dbReference>
<accession>A0ABM9A5V4</accession>
<evidence type="ECO:0000313" key="5">
    <source>
        <dbReference type="EMBL" id="CAH0540290.1"/>
    </source>
</evidence>
<keyword evidence="3" id="KW-0378">Hydrolase</keyword>
<proteinExistence type="predicted"/>
<dbReference type="CDD" id="cd06558">
    <property type="entry name" value="crotonase-like"/>
    <property type="match status" value="1"/>
</dbReference>
<dbReference type="EMBL" id="CAKLDM010000002">
    <property type="protein sequence ID" value="CAH0540290.1"/>
    <property type="molecule type" value="Genomic_DNA"/>
</dbReference>
<organism evidence="5 6">
    <name type="scientific">Vibrio marisflavi CECT 7928</name>
    <dbReference type="NCBI Taxonomy" id="634439"/>
    <lineage>
        <taxon>Bacteria</taxon>
        <taxon>Pseudomonadati</taxon>
        <taxon>Pseudomonadota</taxon>
        <taxon>Gammaproteobacteria</taxon>
        <taxon>Vibrionales</taxon>
        <taxon>Vibrionaceae</taxon>
        <taxon>Vibrio</taxon>
    </lineage>
</organism>
<dbReference type="Gene3D" id="3.90.226.10">
    <property type="entry name" value="2-enoyl-CoA Hydratase, Chain A, domain 1"/>
    <property type="match status" value="1"/>
</dbReference>
<feature type="domain" description="Enoyl-CoA hydratase/isomerase" evidence="4">
    <location>
        <begin position="19"/>
        <end position="361"/>
    </location>
</feature>
<dbReference type="PANTHER" id="PTHR43176:SF3">
    <property type="entry name" value="3-HYDROXYISOBUTYRYL-COA HYDROLASE, MITOCHONDRIAL"/>
    <property type="match status" value="1"/>
</dbReference>
<dbReference type="InterPro" id="IPR032259">
    <property type="entry name" value="HIBYL-CoA-H"/>
</dbReference>
<dbReference type="Proteomes" id="UP000838748">
    <property type="component" value="Unassembled WGS sequence"/>
</dbReference>
<evidence type="ECO:0000256" key="1">
    <source>
        <dbReference type="ARBA" id="ARBA00001709"/>
    </source>
</evidence>
<dbReference type="NCBIfam" id="NF004127">
    <property type="entry name" value="PRK05617.1"/>
    <property type="match status" value="1"/>
</dbReference>
<name>A0ABM9A5V4_9VIBR</name>
<dbReference type="GO" id="GO:0016829">
    <property type="term" value="F:lyase activity"/>
    <property type="evidence" value="ECO:0007669"/>
    <property type="project" value="UniProtKB-KW"/>
</dbReference>
<dbReference type="RefSeq" id="WP_237362274.1">
    <property type="nucleotide sequence ID" value="NZ_CAKLDM010000002.1"/>
</dbReference>
<keyword evidence="5" id="KW-0456">Lyase</keyword>
<reference evidence="5" key="1">
    <citation type="submission" date="2021-11" db="EMBL/GenBank/DDBJ databases">
        <authorList>
            <person name="Rodrigo-Torres L."/>
            <person name="Arahal R. D."/>
            <person name="Lucena T."/>
        </authorList>
    </citation>
    <scope>NUCLEOTIDE SEQUENCE</scope>
    <source>
        <strain evidence="5">CECT 7928</strain>
    </source>
</reference>
<sequence length="381" mass="42331">MTDSVKFEELICTNSDCRIGVVTLDNPSSLNALTYNMLQLLKNQLERWQVDHSIVCVFLQGGGEKAFCAGGDVRTMYHVMSNENNADIEKFCTSYFTLEYQCDYLIHTFRKPIIAWGNGIVMGGGMGLFMGASHRVVTENSRLAMPEVTIGLYPDVGGTWFLSRLEPGIGLFLGLTGASVNANDAITIKMADHFALSKQKLMLLDQLMQLDWLASLDHRESITMLLDSISRKISGDMPQGHLMPYFSQIQRACSESELGAVVEKIHAIEVGSDDKWLSKAKGALQAGSPITAHICFRQVTQYQSLSLEECFRLELSLSVRSSTLGEFKEGVRARLIDKDGQPNWKFDSIMAVDSSLIDQLFMSLWPVDRHPLAQLGLVTAN</sequence>
<evidence type="ECO:0000313" key="6">
    <source>
        <dbReference type="Proteomes" id="UP000838748"/>
    </source>
</evidence>
<dbReference type="InterPro" id="IPR045004">
    <property type="entry name" value="ECH_dom"/>
</dbReference>
<keyword evidence="6" id="KW-1185">Reference proteome</keyword>
<gene>
    <name evidence="5" type="primary">caiD</name>
    <name evidence="5" type="ORF">VMF7928_02735</name>
</gene>
<dbReference type="SUPFAM" id="SSF52096">
    <property type="entry name" value="ClpP/crotonase"/>
    <property type="match status" value="1"/>
</dbReference>